<evidence type="ECO:0000313" key="4">
    <source>
        <dbReference type="Proteomes" id="UP000436088"/>
    </source>
</evidence>
<dbReference type="GO" id="GO:0042742">
    <property type="term" value="P:defense response to bacterium"/>
    <property type="evidence" value="ECO:0007669"/>
    <property type="project" value="InterPro"/>
</dbReference>
<gene>
    <name evidence="3" type="ORF">F3Y22_tig00015919pilonHSYRG00017</name>
</gene>
<dbReference type="EMBL" id="VEPZ02000624">
    <property type="protein sequence ID" value="KAE8721447.1"/>
    <property type="molecule type" value="Genomic_DNA"/>
</dbReference>
<dbReference type="AlphaFoldDB" id="A0A6A3BZP4"/>
<dbReference type="GO" id="GO:0050832">
    <property type="term" value="P:defense response to fungus"/>
    <property type="evidence" value="ECO:0007669"/>
    <property type="project" value="InterPro"/>
</dbReference>
<keyword evidence="4" id="KW-1185">Reference proteome</keyword>
<dbReference type="Pfam" id="PF00967">
    <property type="entry name" value="Barwin"/>
    <property type="match status" value="2"/>
</dbReference>
<reference evidence="3" key="1">
    <citation type="submission" date="2019-09" db="EMBL/GenBank/DDBJ databases">
        <title>Draft genome information of white flower Hibiscus syriacus.</title>
        <authorList>
            <person name="Kim Y.-M."/>
        </authorList>
    </citation>
    <scope>NUCLEOTIDE SEQUENCE [LARGE SCALE GENOMIC DNA]</scope>
    <source>
        <strain evidence="3">YM2019G1</strain>
    </source>
</reference>
<dbReference type="Gene3D" id="2.40.40.10">
    <property type="entry name" value="RlpA-like domain"/>
    <property type="match status" value="2"/>
</dbReference>
<name>A0A6A3BZP4_HIBSY</name>
<evidence type="ECO:0000313" key="3">
    <source>
        <dbReference type="EMBL" id="KAE8721447.1"/>
    </source>
</evidence>
<proteinExistence type="predicted"/>
<dbReference type="InterPro" id="IPR036908">
    <property type="entry name" value="RlpA-like_sf"/>
</dbReference>
<feature type="domain" description="Barwin" evidence="2">
    <location>
        <begin position="149"/>
        <end position="321"/>
    </location>
</feature>
<dbReference type="InterPro" id="IPR044301">
    <property type="entry name" value="PR4"/>
</dbReference>
<dbReference type="PRINTS" id="PR00602">
    <property type="entry name" value="BARWIN"/>
</dbReference>
<organism evidence="3 4">
    <name type="scientific">Hibiscus syriacus</name>
    <name type="common">Rose of Sharon</name>
    <dbReference type="NCBI Taxonomy" id="106335"/>
    <lineage>
        <taxon>Eukaryota</taxon>
        <taxon>Viridiplantae</taxon>
        <taxon>Streptophyta</taxon>
        <taxon>Embryophyta</taxon>
        <taxon>Tracheophyta</taxon>
        <taxon>Spermatophyta</taxon>
        <taxon>Magnoliopsida</taxon>
        <taxon>eudicotyledons</taxon>
        <taxon>Gunneridae</taxon>
        <taxon>Pentapetalae</taxon>
        <taxon>rosids</taxon>
        <taxon>malvids</taxon>
        <taxon>Malvales</taxon>
        <taxon>Malvaceae</taxon>
        <taxon>Malvoideae</taxon>
        <taxon>Hibiscus</taxon>
    </lineage>
</organism>
<accession>A0A6A3BZP4</accession>
<evidence type="ECO:0000256" key="1">
    <source>
        <dbReference type="ARBA" id="ARBA00023157"/>
    </source>
</evidence>
<protein>
    <submittedName>
        <fullName evidence="3">Pathoproteinsis-related protein P2 isoform 2</fullName>
    </submittedName>
</protein>
<sequence length="332" mass="36527">MCVAPAAALSLFLASYMPLVLLLVAVLWLPLCLCLLCVFLECFPAGGGEALVSCSWCWDVSLMQEVVFLWSFSNFSCSSCFIVWGGSGRLFPLPCQAVIQSFLSSGLDECVWSSLCPLFTLSVCLRWLFMCKNGTCERTGYRPNVATTTAVYISSITPAFHEPYKIDWDLNKAGVACAPFDADKPLEWRRQHYWASFCRSNGPSFPASCGQCLKVTNLVNEVSVVYNWSYGVAACGALDGGKPLEWRQRYGWTGYCGNVIGSELKDISGQFLKEIVRLVDRCGSGGLVLDLDTAFRPIDIDGQDSASGHLTVDYQVVQCEDDVDSPLLLYSQ</sequence>
<dbReference type="Proteomes" id="UP000436088">
    <property type="component" value="Unassembled WGS sequence"/>
</dbReference>
<dbReference type="PROSITE" id="PS51174">
    <property type="entry name" value="BARWIN_3"/>
    <property type="match status" value="1"/>
</dbReference>
<dbReference type="SUPFAM" id="SSF50685">
    <property type="entry name" value="Barwin-like endoglucanases"/>
    <property type="match status" value="2"/>
</dbReference>
<evidence type="ECO:0000259" key="2">
    <source>
        <dbReference type="PROSITE" id="PS51174"/>
    </source>
</evidence>
<keyword evidence="1" id="KW-1015">Disulfide bond</keyword>
<dbReference type="InterPro" id="IPR001153">
    <property type="entry name" value="Barwin_dom"/>
</dbReference>
<dbReference type="PANTHER" id="PTHR46351">
    <property type="entry name" value="WOUND-INDUCED PROTEIN WIN2"/>
    <property type="match status" value="1"/>
</dbReference>
<dbReference type="PANTHER" id="PTHR46351:SF7">
    <property type="entry name" value="HEVEIN-LIKE PREPROPROTEIN"/>
    <property type="match status" value="1"/>
</dbReference>
<dbReference type="GO" id="GO:0004540">
    <property type="term" value="F:RNA nuclease activity"/>
    <property type="evidence" value="ECO:0007669"/>
    <property type="project" value="InterPro"/>
</dbReference>
<comment type="caution">
    <text evidence="3">The sequence shown here is derived from an EMBL/GenBank/DDBJ whole genome shotgun (WGS) entry which is preliminary data.</text>
</comment>